<keyword evidence="5 9" id="KW-0479">Metal-binding</keyword>
<dbReference type="Gene3D" id="2.60.40.1910">
    <property type="match status" value="1"/>
</dbReference>
<dbReference type="GO" id="GO:0005615">
    <property type="term" value="C:extracellular space"/>
    <property type="evidence" value="ECO:0007669"/>
    <property type="project" value="TreeGrafter"/>
</dbReference>
<dbReference type="OrthoDB" id="275509at2759"/>
<dbReference type="Proteomes" id="UP000675881">
    <property type="component" value="Chromosome 7"/>
</dbReference>
<dbReference type="PANTHER" id="PTHR11533">
    <property type="entry name" value="PROTEASE M1 ZINC METALLOPROTEASE"/>
    <property type="match status" value="1"/>
</dbReference>
<evidence type="ECO:0000256" key="5">
    <source>
        <dbReference type="ARBA" id="ARBA00022723"/>
    </source>
</evidence>
<dbReference type="InterPro" id="IPR042097">
    <property type="entry name" value="Aminopeptidase_N-like_N_sf"/>
</dbReference>
<dbReference type="Pfam" id="PF11838">
    <property type="entry name" value="ERAP1_C"/>
    <property type="match status" value="1"/>
</dbReference>
<evidence type="ECO:0000259" key="13">
    <source>
        <dbReference type="Pfam" id="PF11838"/>
    </source>
</evidence>
<dbReference type="EC" id="3.4.11.-" evidence="10"/>
<evidence type="ECO:0000259" key="14">
    <source>
        <dbReference type="Pfam" id="PF17900"/>
    </source>
</evidence>
<dbReference type="InterPro" id="IPR045357">
    <property type="entry name" value="Aminopeptidase_N-like_N"/>
</dbReference>
<evidence type="ECO:0000313" key="15">
    <source>
        <dbReference type="EMBL" id="CAF2994701.1"/>
    </source>
</evidence>
<evidence type="ECO:0000256" key="3">
    <source>
        <dbReference type="ARBA" id="ARBA00022438"/>
    </source>
</evidence>
<dbReference type="GO" id="GO:0070006">
    <property type="term" value="F:metalloaminopeptidase activity"/>
    <property type="evidence" value="ECO:0007669"/>
    <property type="project" value="TreeGrafter"/>
</dbReference>
<dbReference type="CDD" id="cd09601">
    <property type="entry name" value="M1_APN-Q_like"/>
    <property type="match status" value="1"/>
</dbReference>
<dbReference type="Gene3D" id="1.10.3480.20">
    <property type="match status" value="1"/>
</dbReference>
<dbReference type="PROSITE" id="PS51354">
    <property type="entry name" value="GLUTAREDOXIN_2"/>
    <property type="match status" value="1"/>
</dbReference>
<dbReference type="Gene3D" id="3.40.30.10">
    <property type="entry name" value="Glutaredoxin"/>
    <property type="match status" value="1"/>
</dbReference>
<proteinExistence type="inferred from homology"/>
<sequence length="783" mass="89169">MTNKDKSYVEGQIKSKKVFVISKTYCPFATKAKDVLKKYDISPENIEILEIDGSEFCEEIQDYMKSLTGARTVPRVFIGGECIGGGSETESLHKSKKLEPMLKNVAMLRDPATMSRVLDLFNRGIAGYSRIPNGVKPISYKITLQPNFTTFEFEGRVEIAVICSEPSDEIILNCKDLIIHTVSIYSYTDKGYISSLYFVTDEILLINLDSPMLPVTDPNDVSAIIQISFRGYHRDNLSGFYRTLQRDNSYAVVCHFEPTGARSAFPCWDEPEYKAYFDVCLSVPKGYVAISNMPQESTKAFEGILGEIQPEEYELIIFQTTPLMSTYLMCCIVGHFDYIQDTTTDGIPLRIYTDEDMIAIGDLPIKAMENWGILTFKEKYLLYNSNFNSKNTKKKITRLVTHHIAHQWFGNLVTMNWWTHLWLKEGFATWIQTLCTDFLFPEWNEWASFINETMNPALEHDALINSHPVQTPVEDPNNLWMELESTSDFPVKDVMSTWVQHKGFPILSFSMSKNNKGISLSIEQEEVNPSLDESVPPTIWSIPINLKNKEGITIFKGIMKEKKLTIEINEFDVDSDFINFNSQCCGYFRVNYPLSAEYGGLKCFYGAIESQSICLNDRICLINDQIALTLLGKSNAINVLEFVKHFNDDDDYEVWYSISSCLHKFRILLLDEPQGLDAFNPWVCESLLLINLIESGDDVIIDACYKRFEEFKKNGDVLDADIVGPLYCAAMKRDSLTNFGFFLSSISDNESAEERSNIYTSFGFIDEAMLLKNILQTAIDGVL</sequence>
<dbReference type="Pfam" id="PF00462">
    <property type="entry name" value="Glutaredoxin"/>
    <property type="match status" value="1"/>
</dbReference>
<dbReference type="InterPro" id="IPR027268">
    <property type="entry name" value="Peptidase_M4/M1_CTD_sf"/>
</dbReference>
<dbReference type="SUPFAM" id="SSF55486">
    <property type="entry name" value="Metalloproteases ('zincins'), catalytic domain"/>
    <property type="match status" value="1"/>
</dbReference>
<dbReference type="GO" id="GO:0006508">
    <property type="term" value="P:proteolysis"/>
    <property type="evidence" value="ECO:0007669"/>
    <property type="project" value="UniProtKB-KW"/>
</dbReference>
<evidence type="ECO:0000256" key="4">
    <source>
        <dbReference type="ARBA" id="ARBA00022670"/>
    </source>
</evidence>
<comment type="subcellular location">
    <subcellularLocation>
        <location evidence="1">Cell membrane</location>
        <topology evidence="1">Lipid-anchor</topology>
        <topology evidence="1">GPI-anchor</topology>
    </subcellularLocation>
</comment>
<dbReference type="Gene3D" id="1.10.390.10">
    <property type="entry name" value="Neutral Protease Domain 2"/>
    <property type="match status" value="1"/>
</dbReference>
<reference evidence="15" key="1">
    <citation type="submission" date="2021-02" db="EMBL/GenBank/DDBJ databases">
        <authorList>
            <person name="Bekaert M."/>
        </authorList>
    </citation>
    <scope>NUCLEOTIDE SEQUENCE</scope>
    <source>
        <strain evidence="15">IoA-00</strain>
    </source>
</reference>
<evidence type="ECO:0000259" key="12">
    <source>
        <dbReference type="Pfam" id="PF01433"/>
    </source>
</evidence>
<dbReference type="SUPFAM" id="SSF52833">
    <property type="entry name" value="Thioredoxin-like"/>
    <property type="match status" value="1"/>
</dbReference>
<dbReference type="Pfam" id="PF17900">
    <property type="entry name" value="Peptidase_M1_N"/>
    <property type="match status" value="1"/>
</dbReference>
<dbReference type="GO" id="GO:0043171">
    <property type="term" value="P:peptide catabolic process"/>
    <property type="evidence" value="ECO:0007669"/>
    <property type="project" value="TreeGrafter"/>
</dbReference>
<dbReference type="InterPro" id="IPR036249">
    <property type="entry name" value="Thioredoxin-like_sf"/>
</dbReference>
<dbReference type="Gene3D" id="1.25.50.20">
    <property type="match status" value="1"/>
</dbReference>
<comment type="cofactor">
    <cofactor evidence="9 10">
        <name>Zn(2+)</name>
        <dbReference type="ChEBI" id="CHEBI:29105"/>
    </cofactor>
    <text evidence="9 10">Binds 1 zinc ion per subunit.</text>
</comment>
<evidence type="ECO:0000256" key="8">
    <source>
        <dbReference type="ARBA" id="ARBA00023049"/>
    </source>
</evidence>
<evidence type="ECO:0000259" key="11">
    <source>
        <dbReference type="Pfam" id="PF00462"/>
    </source>
</evidence>
<evidence type="ECO:0000256" key="1">
    <source>
        <dbReference type="ARBA" id="ARBA00004609"/>
    </source>
</evidence>
<dbReference type="SUPFAM" id="SSF63737">
    <property type="entry name" value="Leukotriene A4 hydrolase N-terminal domain"/>
    <property type="match status" value="1"/>
</dbReference>
<protein>
    <recommendedName>
        <fullName evidence="10">Aminopeptidase</fullName>
        <ecNumber evidence="10">3.4.11.-</ecNumber>
    </recommendedName>
</protein>
<feature type="binding site" evidence="9">
    <location>
        <position position="406"/>
    </location>
    <ligand>
        <name>Zn(2+)</name>
        <dbReference type="ChEBI" id="CHEBI:29105"/>
        <note>catalytic</note>
    </ligand>
</feature>
<keyword evidence="8 10" id="KW-0482">Metalloprotease</keyword>
<evidence type="ECO:0000256" key="7">
    <source>
        <dbReference type="ARBA" id="ARBA00022833"/>
    </source>
</evidence>
<keyword evidence="7 9" id="KW-0862">Zinc</keyword>
<evidence type="ECO:0000313" key="16">
    <source>
        <dbReference type="Proteomes" id="UP000675881"/>
    </source>
</evidence>
<evidence type="ECO:0000256" key="6">
    <source>
        <dbReference type="ARBA" id="ARBA00022801"/>
    </source>
</evidence>
<feature type="domain" description="Peptidase M1 membrane alanine aminopeptidase" evidence="12">
    <location>
        <begin position="354"/>
        <end position="478"/>
    </location>
</feature>
<dbReference type="PANTHER" id="PTHR11533:SF174">
    <property type="entry name" value="PUROMYCIN-SENSITIVE AMINOPEPTIDASE-RELATED"/>
    <property type="match status" value="1"/>
</dbReference>
<accession>A0A7R8HCN0</accession>
<dbReference type="GO" id="GO:0005886">
    <property type="term" value="C:plasma membrane"/>
    <property type="evidence" value="ECO:0007669"/>
    <property type="project" value="UniProtKB-SubCell"/>
</dbReference>
<keyword evidence="16" id="KW-1185">Reference proteome</keyword>
<dbReference type="InterPro" id="IPR001930">
    <property type="entry name" value="Peptidase_M1"/>
</dbReference>
<dbReference type="Pfam" id="PF01433">
    <property type="entry name" value="Peptidase_M1"/>
    <property type="match status" value="1"/>
</dbReference>
<dbReference type="InterPro" id="IPR024571">
    <property type="entry name" value="ERAP1-like_C_dom"/>
</dbReference>
<dbReference type="EMBL" id="HG994586">
    <property type="protein sequence ID" value="CAF2994701.1"/>
    <property type="molecule type" value="Genomic_DNA"/>
</dbReference>
<gene>
    <name evidence="15" type="ORF">LSAA_13337</name>
</gene>
<dbReference type="InterPro" id="IPR002109">
    <property type="entry name" value="Glutaredoxin"/>
</dbReference>
<keyword evidence="4 10" id="KW-0645">Protease</keyword>
<dbReference type="NCBIfam" id="TIGR02180">
    <property type="entry name" value="GRX_euk"/>
    <property type="match status" value="1"/>
</dbReference>
<dbReference type="GO" id="GO:0008270">
    <property type="term" value="F:zinc ion binding"/>
    <property type="evidence" value="ECO:0007669"/>
    <property type="project" value="UniProtKB-UniRule"/>
</dbReference>
<dbReference type="CDD" id="cd03419">
    <property type="entry name" value="GRX_GRXh_1_2_like"/>
    <property type="match status" value="1"/>
</dbReference>
<name>A0A7R8HCN0_LEPSM</name>
<feature type="binding site" evidence="9">
    <location>
        <position position="425"/>
    </location>
    <ligand>
        <name>Zn(2+)</name>
        <dbReference type="ChEBI" id="CHEBI:29105"/>
        <note>catalytic</note>
    </ligand>
</feature>
<keyword evidence="3 10" id="KW-0031">Aminopeptidase</keyword>
<keyword evidence="6 10" id="KW-0378">Hydrolase</keyword>
<dbReference type="Gene3D" id="2.60.40.1730">
    <property type="entry name" value="tricorn interacting facor f3 domain"/>
    <property type="match status" value="1"/>
</dbReference>
<dbReference type="GO" id="GO:0042277">
    <property type="term" value="F:peptide binding"/>
    <property type="evidence" value="ECO:0007669"/>
    <property type="project" value="TreeGrafter"/>
</dbReference>
<dbReference type="InterPro" id="IPR011899">
    <property type="entry name" value="Glutaredoxin_euk/vir"/>
</dbReference>
<evidence type="ECO:0000256" key="10">
    <source>
        <dbReference type="RuleBase" id="RU364040"/>
    </source>
</evidence>
<comment type="similarity">
    <text evidence="2 10">Belongs to the peptidase M1 family.</text>
</comment>
<feature type="binding site" evidence="9">
    <location>
        <position position="402"/>
    </location>
    <ligand>
        <name>Zn(2+)</name>
        <dbReference type="ChEBI" id="CHEBI:29105"/>
        <note>catalytic</note>
    </ligand>
</feature>
<dbReference type="AlphaFoldDB" id="A0A7R8HCN0"/>
<dbReference type="InterPro" id="IPR034016">
    <property type="entry name" value="M1_APN-typ"/>
</dbReference>
<dbReference type="PRINTS" id="PR00756">
    <property type="entry name" value="ALADIPTASE"/>
</dbReference>
<feature type="domain" description="Glutaredoxin" evidence="11">
    <location>
        <begin position="18"/>
        <end position="83"/>
    </location>
</feature>
<evidence type="ECO:0000256" key="2">
    <source>
        <dbReference type="ARBA" id="ARBA00010136"/>
    </source>
</evidence>
<dbReference type="InterPro" id="IPR050344">
    <property type="entry name" value="Peptidase_M1_aminopeptidases"/>
</dbReference>
<feature type="domain" description="Aminopeptidase N-like N-terminal" evidence="14">
    <location>
        <begin position="136"/>
        <end position="328"/>
    </location>
</feature>
<organism evidence="15 16">
    <name type="scientific">Lepeophtheirus salmonis</name>
    <name type="common">Salmon louse</name>
    <name type="synonym">Caligus salmonis</name>
    <dbReference type="NCBI Taxonomy" id="72036"/>
    <lineage>
        <taxon>Eukaryota</taxon>
        <taxon>Metazoa</taxon>
        <taxon>Ecdysozoa</taxon>
        <taxon>Arthropoda</taxon>
        <taxon>Crustacea</taxon>
        <taxon>Multicrustacea</taxon>
        <taxon>Hexanauplia</taxon>
        <taxon>Copepoda</taxon>
        <taxon>Siphonostomatoida</taxon>
        <taxon>Caligidae</taxon>
        <taxon>Lepeophtheirus</taxon>
    </lineage>
</organism>
<feature type="domain" description="ERAP1-like C-terminal" evidence="13">
    <location>
        <begin position="577"/>
        <end position="779"/>
    </location>
</feature>
<evidence type="ECO:0000256" key="9">
    <source>
        <dbReference type="PIRSR" id="PIRSR634016-3"/>
    </source>
</evidence>
<dbReference type="GO" id="GO:0005737">
    <property type="term" value="C:cytoplasm"/>
    <property type="evidence" value="ECO:0007669"/>
    <property type="project" value="TreeGrafter"/>
</dbReference>
<dbReference type="InterPro" id="IPR014782">
    <property type="entry name" value="Peptidase_M1_dom"/>
</dbReference>